<keyword evidence="2" id="KW-1185">Reference proteome</keyword>
<accession>A0A4Y2DIP1</accession>
<gene>
    <name evidence="1" type="ORF">AVEN_177893_1</name>
</gene>
<comment type="caution">
    <text evidence="1">The sequence shown here is derived from an EMBL/GenBank/DDBJ whole genome shotgun (WGS) entry which is preliminary data.</text>
</comment>
<sequence length="85" mass="9403">MYHSCATVSKLSCLLDVPSSPDRSRIGKFDLGSSARGRPLRSDSYASDPFRIGLDKRHRGHLLGAPGSRCIFRCNLFLSKPVTEH</sequence>
<name>A0A4Y2DIP1_ARAVE</name>
<evidence type="ECO:0000313" key="1">
    <source>
        <dbReference type="EMBL" id="GBM16632.1"/>
    </source>
</evidence>
<organism evidence="1 2">
    <name type="scientific">Araneus ventricosus</name>
    <name type="common">Orbweaver spider</name>
    <name type="synonym">Epeira ventricosa</name>
    <dbReference type="NCBI Taxonomy" id="182803"/>
    <lineage>
        <taxon>Eukaryota</taxon>
        <taxon>Metazoa</taxon>
        <taxon>Ecdysozoa</taxon>
        <taxon>Arthropoda</taxon>
        <taxon>Chelicerata</taxon>
        <taxon>Arachnida</taxon>
        <taxon>Araneae</taxon>
        <taxon>Araneomorphae</taxon>
        <taxon>Entelegynae</taxon>
        <taxon>Araneoidea</taxon>
        <taxon>Araneidae</taxon>
        <taxon>Araneus</taxon>
    </lineage>
</organism>
<reference evidence="1 2" key="1">
    <citation type="journal article" date="2019" name="Sci. Rep.">
        <title>Orb-weaving spider Araneus ventricosus genome elucidates the spidroin gene catalogue.</title>
        <authorList>
            <person name="Kono N."/>
            <person name="Nakamura H."/>
            <person name="Ohtoshi R."/>
            <person name="Moran D.A.P."/>
            <person name="Shinohara A."/>
            <person name="Yoshida Y."/>
            <person name="Fujiwara M."/>
            <person name="Mori M."/>
            <person name="Tomita M."/>
            <person name="Arakawa K."/>
        </authorList>
    </citation>
    <scope>NUCLEOTIDE SEQUENCE [LARGE SCALE GENOMIC DNA]</scope>
</reference>
<dbReference type="AlphaFoldDB" id="A0A4Y2DIP1"/>
<proteinExistence type="predicted"/>
<dbReference type="Proteomes" id="UP000499080">
    <property type="component" value="Unassembled WGS sequence"/>
</dbReference>
<protein>
    <submittedName>
        <fullName evidence="1">Uncharacterized protein</fullName>
    </submittedName>
</protein>
<dbReference type="EMBL" id="BGPR01089773">
    <property type="protein sequence ID" value="GBM16632.1"/>
    <property type="molecule type" value="Genomic_DNA"/>
</dbReference>
<evidence type="ECO:0000313" key="2">
    <source>
        <dbReference type="Proteomes" id="UP000499080"/>
    </source>
</evidence>